<protein>
    <submittedName>
        <fullName evidence="2">Collagen-like protein</fullName>
    </submittedName>
</protein>
<dbReference type="Proteomes" id="UP000253507">
    <property type="component" value="Unassembled WGS sequence"/>
</dbReference>
<keyword evidence="3" id="KW-1185">Reference proteome</keyword>
<accession>A0A367EFW8</accession>
<comment type="caution">
    <text evidence="2">The sequence shown here is derived from an EMBL/GenBank/DDBJ whole genome shotgun (WGS) entry which is preliminary data.</text>
</comment>
<dbReference type="EMBL" id="QOIM01000037">
    <property type="protein sequence ID" value="RCG16978.1"/>
    <property type="molecule type" value="Genomic_DNA"/>
</dbReference>
<proteinExistence type="predicted"/>
<keyword evidence="2" id="KW-0176">Collagen</keyword>
<dbReference type="GO" id="GO:0030198">
    <property type="term" value="P:extracellular matrix organization"/>
    <property type="evidence" value="ECO:0007669"/>
    <property type="project" value="TreeGrafter"/>
</dbReference>
<dbReference type="Pfam" id="PF01391">
    <property type="entry name" value="Collagen"/>
    <property type="match status" value="1"/>
</dbReference>
<feature type="compositionally biased region" description="Low complexity" evidence="1">
    <location>
        <begin position="128"/>
        <end position="146"/>
    </location>
</feature>
<dbReference type="PANTHER" id="PTHR24023">
    <property type="entry name" value="COLLAGEN ALPHA"/>
    <property type="match status" value="1"/>
</dbReference>
<gene>
    <name evidence="2" type="ORF">DQ392_18030</name>
</gene>
<evidence type="ECO:0000256" key="1">
    <source>
        <dbReference type="SAM" id="MobiDB-lite"/>
    </source>
</evidence>
<dbReference type="PANTHER" id="PTHR24023:SF1082">
    <property type="entry name" value="COLLAGEN TRIPLE HELIX REPEAT"/>
    <property type="match status" value="1"/>
</dbReference>
<dbReference type="RefSeq" id="WP_114016673.1">
    <property type="nucleotide sequence ID" value="NZ_QOIM01000037.1"/>
</dbReference>
<dbReference type="GO" id="GO:0005615">
    <property type="term" value="C:extracellular space"/>
    <property type="evidence" value="ECO:0007669"/>
    <property type="project" value="TreeGrafter"/>
</dbReference>
<dbReference type="GO" id="GO:0030020">
    <property type="term" value="F:extracellular matrix structural constituent conferring tensile strength"/>
    <property type="evidence" value="ECO:0007669"/>
    <property type="project" value="TreeGrafter"/>
</dbReference>
<dbReference type="GO" id="GO:0031012">
    <property type="term" value="C:extracellular matrix"/>
    <property type="evidence" value="ECO:0007669"/>
    <property type="project" value="TreeGrafter"/>
</dbReference>
<feature type="region of interest" description="Disordered" evidence="1">
    <location>
        <begin position="104"/>
        <end position="208"/>
    </location>
</feature>
<organism evidence="2 3">
    <name type="scientific">Streptomyces reniochalinae</name>
    <dbReference type="NCBI Taxonomy" id="2250578"/>
    <lineage>
        <taxon>Bacteria</taxon>
        <taxon>Bacillati</taxon>
        <taxon>Actinomycetota</taxon>
        <taxon>Actinomycetes</taxon>
        <taxon>Kitasatosporales</taxon>
        <taxon>Streptomycetaceae</taxon>
        <taxon>Streptomyces</taxon>
    </lineage>
</organism>
<name>A0A367EFW8_9ACTN</name>
<dbReference type="InterPro" id="IPR050149">
    <property type="entry name" value="Collagen_superfamily"/>
</dbReference>
<dbReference type="InterPro" id="IPR008160">
    <property type="entry name" value="Collagen"/>
</dbReference>
<sequence length="501" mass="50956">MDENLFPASIATVHVSGRYLMPDGTPLTGSVEFAPPSLITFPGADLFIAGPLVAILDEDGSFEVVLPATDNADMNPTDWAYVVREKLDGVRRNRKYAALLPSDTPDVDLADIAPADPLTPNYVPVPGPQGETGPQGPQGETGPVGPKGDKGETGDTGPQGLKGETGETGPQGPKGDKGETGETGPQGPKGDPGDGSVNTVNGDPGPDVVLDAADVEAVALDAVGAANGVASLDSSGKVPTSQLPAMADPDAVTSVNGKSGPTVTLTAADVSALAASTRGATNGVASLDGSGKVPTSQLPALSGGGAKNMWTPDALGFAAWSVDPAATIGYAASAVKYTRVGRVFMQGFNITESTQINAVVMFARGYGGIAAYKVLCGIYRETGASVSRMTSAVSPPSAGQLSGSPSQMTANHFGAVPVKLTSTVTLAPGRYWAAWLQTAGGGTDFGYHHLANDGWAPENFFLGSTFARSWYLDSQSSLPTTANQSAGLIDHDRPVMALALV</sequence>
<evidence type="ECO:0000313" key="2">
    <source>
        <dbReference type="EMBL" id="RCG16978.1"/>
    </source>
</evidence>
<evidence type="ECO:0000313" key="3">
    <source>
        <dbReference type="Proteomes" id="UP000253507"/>
    </source>
</evidence>
<dbReference type="AlphaFoldDB" id="A0A367EFW8"/>
<reference evidence="2 3" key="1">
    <citation type="submission" date="2018-06" db="EMBL/GenBank/DDBJ databases">
        <title>Streptomyces reniochalinae sp. nov. and Streptomyces diacarnus sp. nov. from marine sponges.</title>
        <authorList>
            <person name="Li L."/>
        </authorList>
    </citation>
    <scope>NUCLEOTIDE SEQUENCE [LARGE SCALE GENOMIC DNA]</scope>
    <source>
        <strain evidence="2 3">LHW50302</strain>
    </source>
</reference>